<accession>A0A9X4H3H3</accession>
<keyword evidence="26" id="KW-1185">Reference proteome</keyword>
<evidence type="ECO:0000256" key="12">
    <source>
        <dbReference type="ARBA" id="ARBA00022679"/>
    </source>
</evidence>
<dbReference type="Gene3D" id="3.20.20.330">
    <property type="entry name" value="Homocysteine-binding-like domain"/>
    <property type="match status" value="1"/>
</dbReference>
<dbReference type="InterPro" id="IPR036589">
    <property type="entry name" value="HCY_dom_sf"/>
</dbReference>
<organism evidence="25 26">
    <name type="scientific">Pelotomaculum isophthalicicum JI</name>
    <dbReference type="NCBI Taxonomy" id="947010"/>
    <lineage>
        <taxon>Bacteria</taxon>
        <taxon>Bacillati</taxon>
        <taxon>Bacillota</taxon>
        <taxon>Clostridia</taxon>
        <taxon>Eubacteriales</taxon>
        <taxon>Desulfotomaculaceae</taxon>
        <taxon>Pelotomaculum</taxon>
    </lineage>
</organism>
<protein>
    <recommendedName>
        <fullName evidence="8">Methionine synthase</fullName>
        <ecNumber evidence="7">2.1.1.13</ecNumber>
    </recommendedName>
    <alternativeName>
        <fullName evidence="19">5-methyltetrahydrofolate--homocysteine methyltransferase</fullName>
    </alternativeName>
</protein>
<evidence type="ECO:0000259" key="21">
    <source>
        <dbReference type="PROSITE" id="PS50970"/>
    </source>
</evidence>
<dbReference type="EMBL" id="JAKOAV010000023">
    <property type="protein sequence ID" value="MDF9409091.1"/>
    <property type="molecule type" value="Genomic_DNA"/>
</dbReference>
<evidence type="ECO:0000256" key="8">
    <source>
        <dbReference type="ARBA" id="ARBA00013998"/>
    </source>
</evidence>
<dbReference type="PANTHER" id="PTHR45833">
    <property type="entry name" value="METHIONINE SYNTHASE"/>
    <property type="match status" value="1"/>
</dbReference>
<dbReference type="InterPro" id="IPR000489">
    <property type="entry name" value="Pterin-binding_dom"/>
</dbReference>
<feature type="domain" description="B12-binding" evidence="23">
    <location>
        <begin position="683"/>
        <end position="805"/>
    </location>
</feature>
<comment type="pathway">
    <text evidence="4">Amino-acid biosynthesis; L-methionine biosynthesis via de novo pathway; L-methionine from L-homocysteine (MetH route): step 1/1.</text>
</comment>
<dbReference type="InterPro" id="IPR003759">
    <property type="entry name" value="Cbl-bd_cap"/>
</dbReference>
<dbReference type="SMART" id="SM01018">
    <property type="entry name" value="B12-binding_2"/>
    <property type="match status" value="1"/>
</dbReference>
<dbReference type="InterPro" id="IPR003726">
    <property type="entry name" value="HCY_dom"/>
</dbReference>
<keyword evidence="10" id="KW-0028">Amino-acid biosynthesis</keyword>
<dbReference type="InterPro" id="IPR006158">
    <property type="entry name" value="Cobalamin-bd"/>
</dbReference>
<dbReference type="PROSITE" id="PS51332">
    <property type="entry name" value="B12_BINDING"/>
    <property type="match status" value="1"/>
</dbReference>
<keyword evidence="16" id="KW-0486">Methionine biosynthesis</keyword>
<dbReference type="GO" id="GO:0031419">
    <property type="term" value="F:cobalamin binding"/>
    <property type="evidence" value="ECO:0007669"/>
    <property type="project" value="UniProtKB-KW"/>
</dbReference>
<comment type="catalytic activity">
    <reaction evidence="1">
        <text>(6S)-5-methyl-5,6,7,8-tetrahydrofolate + L-homocysteine = (6S)-5,6,7,8-tetrahydrofolate + L-methionine</text>
        <dbReference type="Rhea" id="RHEA:11172"/>
        <dbReference type="ChEBI" id="CHEBI:18608"/>
        <dbReference type="ChEBI" id="CHEBI:57453"/>
        <dbReference type="ChEBI" id="CHEBI:57844"/>
        <dbReference type="ChEBI" id="CHEBI:58199"/>
        <dbReference type="EC" id="2.1.1.13"/>
    </reaction>
</comment>
<dbReference type="SUPFAM" id="SSF52242">
    <property type="entry name" value="Cobalamin (vitamin B12)-binding domain"/>
    <property type="match status" value="1"/>
</dbReference>
<evidence type="ECO:0000256" key="1">
    <source>
        <dbReference type="ARBA" id="ARBA00001700"/>
    </source>
</evidence>
<dbReference type="PROSITE" id="PS50972">
    <property type="entry name" value="PTERIN_BINDING"/>
    <property type="match status" value="1"/>
</dbReference>
<comment type="cofactor">
    <cofactor evidence="2 20">
        <name>Zn(2+)</name>
        <dbReference type="ChEBI" id="CHEBI:29105"/>
    </cofactor>
</comment>
<keyword evidence="15 20" id="KW-0862">Zinc</keyword>
<dbReference type="GO" id="GO:0050667">
    <property type="term" value="P:homocysteine metabolic process"/>
    <property type="evidence" value="ECO:0007669"/>
    <property type="project" value="TreeGrafter"/>
</dbReference>
<keyword evidence="11" id="KW-0846">Cobalamin</keyword>
<keyword evidence="9 20" id="KW-0489">Methyltransferase</keyword>
<dbReference type="SUPFAM" id="SSF47644">
    <property type="entry name" value="Methionine synthase domain"/>
    <property type="match status" value="1"/>
</dbReference>
<evidence type="ECO:0000256" key="2">
    <source>
        <dbReference type="ARBA" id="ARBA00001947"/>
    </source>
</evidence>
<comment type="caution">
    <text evidence="25">The sequence shown here is derived from an EMBL/GenBank/DDBJ whole genome shotgun (WGS) entry which is preliminary data.</text>
</comment>
<comment type="similarity">
    <text evidence="5">Belongs to the vitamin-B12 dependent methionine synthase family.</text>
</comment>
<dbReference type="Gene3D" id="3.40.50.280">
    <property type="entry name" value="Cobalamin-binding domain"/>
    <property type="match status" value="1"/>
</dbReference>
<dbReference type="Pfam" id="PF02574">
    <property type="entry name" value="S-methyl_trans"/>
    <property type="match status" value="1"/>
</dbReference>
<proteinExistence type="inferred from homology"/>
<evidence type="ECO:0000256" key="10">
    <source>
        <dbReference type="ARBA" id="ARBA00022605"/>
    </source>
</evidence>
<keyword evidence="17" id="KW-0170">Cobalt</keyword>
<dbReference type="PIRSF" id="PIRSF037472">
    <property type="entry name" value="DHPS_mtfrase"/>
    <property type="match status" value="1"/>
</dbReference>
<evidence type="ECO:0000256" key="4">
    <source>
        <dbReference type="ARBA" id="ARBA00005178"/>
    </source>
</evidence>
<evidence type="ECO:0000256" key="14">
    <source>
        <dbReference type="ARBA" id="ARBA00022723"/>
    </source>
</evidence>
<evidence type="ECO:0000256" key="5">
    <source>
        <dbReference type="ARBA" id="ARBA00010398"/>
    </source>
</evidence>
<dbReference type="InterPro" id="IPR017215">
    <property type="entry name" value="MetH_bac"/>
</dbReference>
<dbReference type="GO" id="GO:0032259">
    <property type="term" value="P:methylation"/>
    <property type="evidence" value="ECO:0007669"/>
    <property type="project" value="UniProtKB-KW"/>
</dbReference>
<dbReference type="GO" id="GO:0046872">
    <property type="term" value="F:metal ion binding"/>
    <property type="evidence" value="ECO:0007669"/>
    <property type="project" value="UniProtKB-KW"/>
</dbReference>
<keyword evidence="14 20" id="KW-0479">Metal-binding</keyword>
<dbReference type="GO" id="GO:0008705">
    <property type="term" value="F:methionine synthase activity"/>
    <property type="evidence" value="ECO:0007669"/>
    <property type="project" value="UniProtKB-EC"/>
</dbReference>
<dbReference type="GO" id="GO:0046653">
    <property type="term" value="P:tetrahydrofolate metabolic process"/>
    <property type="evidence" value="ECO:0007669"/>
    <property type="project" value="TreeGrafter"/>
</dbReference>
<evidence type="ECO:0000256" key="19">
    <source>
        <dbReference type="ARBA" id="ARBA00031040"/>
    </source>
</evidence>
<dbReference type="Pfam" id="PF00809">
    <property type="entry name" value="Pterin_bind"/>
    <property type="match status" value="1"/>
</dbReference>
<feature type="domain" description="B12-binding N-terminal" evidence="24">
    <location>
        <begin position="586"/>
        <end position="680"/>
    </location>
</feature>
<keyword evidence="13" id="KW-0949">S-adenosyl-L-methionine</keyword>
<evidence type="ECO:0000256" key="15">
    <source>
        <dbReference type="ARBA" id="ARBA00022833"/>
    </source>
</evidence>
<evidence type="ECO:0000259" key="22">
    <source>
        <dbReference type="PROSITE" id="PS50972"/>
    </source>
</evidence>
<evidence type="ECO:0000259" key="24">
    <source>
        <dbReference type="PROSITE" id="PS51337"/>
    </source>
</evidence>
<dbReference type="CDD" id="cd02070">
    <property type="entry name" value="corrinoid_protein_B12-BD"/>
    <property type="match status" value="1"/>
</dbReference>
<dbReference type="InterPro" id="IPR011005">
    <property type="entry name" value="Dihydropteroate_synth-like_sf"/>
</dbReference>
<feature type="binding site" evidence="20">
    <location>
        <position position="273"/>
    </location>
    <ligand>
        <name>Zn(2+)</name>
        <dbReference type="ChEBI" id="CHEBI:29105"/>
    </ligand>
</feature>
<dbReference type="InterPro" id="IPR036594">
    <property type="entry name" value="Meth_synthase_dom"/>
</dbReference>
<evidence type="ECO:0000313" key="25">
    <source>
        <dbReference type="EMBL" id="MDF9409091.1"/>
    </source>
</evidence>
<dbReference type="Pfam" id="PF02310">
    <property type="entry name" value="B12-binding"/>
    <property type="match status" value="1"/>
</dbReference>
<dbReference type="Pfam" id="PF02607">
    <property type="entry name" value="B12-binding_2"/>
    <property type="match status" value="1"/>
</dbReference>
<dbReference type="PROSITE" id="PS51337">
    <property type="entry name" value="B12_BINDING_NTER"/>
    <property type="match status" value="1"/>
</dbReference>
<dbReference type="PROSITE" id="PS50970">
    <property type="entry name" value="HCY"/>
    <property type="match status" value="1"/>
</dbReference>
<evidence type="ECO:0000256" key="13">
    <source>
        <dbReference type="ARBA" id="ARBA00022691"/>
    </source>
</evidence>
<keyword evidence="12 20" id="KW-0808">Transferase</keyword>
<dbReference type="Gene3D" id="1.10.1240.10">
    <property type="entry name" value="Methionine synthase domain"/>
    <property type="match status" value="1"/>
</dbReference>
<dbReference type="EC" id="2.1.1.13" evidence="7"/>
<feature type="binding site" evidence="20">
    <location>
        <position position="208"/>
    </location>
    <ligand>
        <name>Zn(2+)</name>
        <dbReference type="ChEBI" id="CHEBI:29105"/>
    </ligand>
</feature>
<evidence type="ECO:0000256" key="18">
    <source>
        <dbReference type="ARBA" id="ARBA00025552"/>
    </source>
</evidence>
<comment type="function">
    <text evidence="18">Catalyzes the transfer of a methyl group from methyl-cobalamin to homocysteine, yielding enzyme-bound cob(I)alamin and methionine. Subsequently, remethylates the cofactor using methyltetrahydrofolate.</text>
</comment>
<dbReference type="Gene3D" id="3.20.20.20">
    <property type="entry name" value="Dihydropteroate synthase-like"/>
    <property type="match status" value="1"/>
</dbReference>
<evidence type="ECO:0000256" key="9">
    <source>
        <dbReference type="ARBA" id="ARBA00022603"/>
    </source>
</evidence>
<feature type="domain" description="Pterin-binding" evidence="22">
    <location>
        <begin position="319"/>
        <end position="563"/>
    </location>
</feature>
<gene>
    <name evidence="25" type="ORF">L7E55_12100</name>
</gene>
<dbReference type="GO" id="GO:0005829">
    <property type="term" value="C:cytosol"/>
    <property type="evidence" value="ECO:0007669"/>
    <property type="project" value="TreeGrafter"/>
</dbReference>
<evidence type="ECO:0000313" key="26">
    <source>
        <dbReference type="Proteomes" id="UP001154312"/>
    </source>
</evidence>
<evidence type="ECO:0000256" key="6">
    <source>
        <dbReference type="ARBA" id="ARBA00010854"/>
    </source>
</evidence>
<dbReference type="FunFam" id="3.40.50.280:FF:000003">
    <property type="entry name" value="Dimethylamine methyltransferase corrinoid protein"/>
    <property type="match status" value="1"/>
</dbReference>
<evidence type="ECO:0000256" key="16">
    <source>
        <dbReference type="ARBA" id="ARBA00023167"/>
    </source>
</evidence>
<comment type="cofactor">
    <cofactor evidence="3">
        <name>methylcob(III)alamin</name>
        <dbReference type="ChEBI" id="CHEBI:28115"/>
    </cofactor>
</comment>
<reference evidence="25" key="1">
    <citation type="submission" date="2022-02" db="EMBL/GenBank/DDBJ databases">
        <authorList>
            <person name="Leng L."/>
        </authorList>
    </citation>
    <scope>NUCLEOTIDE SEQUENCE</scope>
    <source>
        <strain evidence="25">JI</strain>
    </source>
</reference>
<dbReference type="SUPFAM" id="SSF51717">
    <property type="entry name" value="Dihydropteroate synthetase-like"/>
    <property type="match status" value="1"/>
</dbReference>
<evidence type="ECO:0000259" key="23">
    <source>
        <dbReference type="PROSITE" id="PS51332"/>
    </source>
</evidence>
<name>A0A9X4H3H3_9FIRM</name>
<feature type="binding site" evidence="20">
    <location>
        <position position="274"/>
    </location>
    <ligand>
        <name>Zn(2+)</name>
        <dbReference type="ChEBI" id="CHEBI:29105"/>
    </ligand>
</feature>
<evidence type="ECO:0000256" key="20">
    <source>
        <dbReference type="PROSITE-ProRule" id="PRU00333"/>
    </source>
</evidence>
<dbReference type="SUPFAM" id="SSF82282">
    <property type="entry name" value="Homocysteine S-methyltransferase"/>
    <property type="match status" value="1"/>
</dbReference>
<comment type="similarity">
    <text evidence="6">Belongs to the methylamine corrinoid protein family.</text>
</comment>
<evidence type="ECO:0000256" key="17">
    <source>
        <dbReference type="ARBA" id="ARBA00023285"/>
    </source>
</evidence>
<evidence type="ECO:0000256" key="7">
    <source>
        <dbReference type="ARBA" id="ARBA00012032"/>
    </source>
</evidence>
<dbReference type="InterPro" id="IPR050554">
    <property type="entry name" value="Met_Synthase/Corrinoid"/>
</dbReference>
<dbReference type="PANTHER" id="PTHR45833:SF1">
    <property type="entry name" value="METHIONINE SYNTHASE"/>
    <property type="match status" value="1"/>
</dbReference>
<evidence type="ECO:0000256" key="11">
    <source>
        <dbReference type="ARBA" id="ARBA00022628"/>
    </source>
</evidence>
<dbReference type="InterPro" id="IPR036724">
    <property type="entry name" value="Cobalamin-bd_sf"/>
</dbReference>
<dbReference type="RefSeq" id="WP_277444515.1">
    <property type="nucleotide sequence ID" value="NZ_JAKOAV010000023.1"/>
</dbReference>
<feature type="domain" description="Hcy-binding" evidence="21">
    <location>
        <begin position="3"/>
        <end position="288"/>
    </location>
</feature>
<sequence length="805" mass="87388">MNKDSFRQMVEGKIVLLDGATGTELHKRGIPKEACPEQWVLEHPDVLREIQSEYIAAGADIILACTFGGNRIKLKEFGLQDRVLEFNRELARISKETAGAKCLVAGDLAPTGQFVEPFGDVKFNDIVDVYKEQVQGLLEGGVDLFVIETMIDLQETRAAVLAVKETCDLPVIASMTFDTSAKTLTESDPVTVLITLQSLGADAVGANCSTGPKDMLKVVELMMPYAKVPIMVKPNAGLPKLVDGCTVFDMEPAEFGQYAVDFVAKGAGLIGGCCGTTPQHIKRAKENIAGLKPVGREPKPYRALTSSRRTVFFGETYPVTVVGERINPTGKKKLSEELRNGKYTEVRRLAAEQVENGAEILDVNVGMPGIDEKKTMVEVVKLLSNVVECPLCLDSSSPDVLEAALRIYPGRALINSISAEKSKIQRMLPIARKYGAMFILLPLNDEGVPEQARERYEIIQNIISEAKKYDFENSDIVVDGLVMSVSSNQNAAEETLKVIRWCAGTLGCATIAGLSNVSFGLPERGYINSAFLAMGIGNGLSMAIANPSSEMIMGIKAASDVLTARDKNSLTYIGRYSDGSVEKPKKVEPKNNLKTVDKINQSILEGDRENIVDLIKEALAEGAKPGTIIDGYMIPAITRVGHLYEERKYFLPQLIQSAEAMKTAFDYLAPFLAGDRESSGKNSPVIVLATVKGDIHDIGKNIVGLMLRNNGFTVHDLGKNVSAERIISESRDLKAQIIGLSALLTTTMVEMRTVVELARSEGLDVKFMIGGAVVNDSYAREIGADGYAKDAYEAVKLAKKLTGQE</sequence>
<dbReference type="AlphaFoldDB" id="A0A9X4H3H3"/>
<dbReference type="Proteomes" id="UP001154312">
    <property type="component" value="Unassembled WGS sequence"/>
</dbReference>
<evidence type="ECO:0000256" key="3">
    <source>
        <dbReference type="ARBA" id="ARBA00001956"/>
    </source>
</evidence>